<sequence>MLAAVRRRLLLPHPLGVLAAAFSTATTTTDAAAEQAVSYLISNCGLSAAAAARAAPSVRLASPGAAARADAVLALLRGRGFSDADISATVRKLPTMLSRDPAKTLQPKLEFLASVGIAAPLLPRLVSLNPILLQRSVQDHLAPLFDSLREVLGSNTRVADVLRQAPFVIRCQPKSTLFRVLPLLRDVHGLSPSEVSKLIALQPGVILQGPDRINEIVEAARNAGVEPASPMFVYVIAILCKLKAPTLESKIALYRRLGFGEDGVTQMIRRYPGSIAISERKIEETVGFLIGKAGLSREDIVTYPTLLVRSLEAHSRRCAVVAALRRAGKRQGQHRLAVLLRCTKERFLEVYVRPHLEELPDVLRAVNGEIPFEGFDGLEEKPKQPKKKKIGA</sequence>
<dbReference type="EMBL" id="GBRH01225044">
    <property type="protein sequence ID" value="JAD72851.1"/>
    <property type="molecule type" value="Transcribed_RNA"/>
</dbReference>
<dbReference type="Pfam" id="PF02536">
    <property type="entry name" value="mTERF"/>
    <property type="match status" value="1"/>
</dbReference>
<keyword evidence="2" id="KW-0806">Transcription termination</keyword>
<feature type="chain" id="PRO_5002043091" evidence="4">
    <location>
        <begin position="20"/>
        <end position="392"/>
    </location>
</feature>
<name>A0A0A9CB81_ARUDO</name>
<proteinExistence type="inferred from homology"/>
<keyword evidence="2" id="KW-0805">Transcription regulation</keyword>
<organism evidence="5">
    <name type="scientific">Arundo donax</name>
    <name type="common">Giant reed</name>
    <name type="synonym">Donax arundinaceus</name>
    <dbReference type="NCBI Taxonomy" id="35708"/>
    <lineage>
        <taxon>Eukaryota</taxon>
        <taxon>Viridiplantae</taxon>
        <taxon>Streptophyta</taxon>
        <taxon>Embryophyta</taxon>
        <taxon>Tracheophyta</taxon>
        <taxon>Spermatophyta</taxon>
        <taxon>Magnoliopsida</taxon>
        <taxon>Liliopsida</taxon>
        <taxon>Poales</taxon>
        <taxon>Poaceae</taxon>
        <taxon>PACMAD clade</taxon>
        <taxon>Arundinoideae</taxon>
        <taxon>Arundineae</taxon>
        <taxon>Arundo</taxon>
    </lineage>
</organism>
<feature type="signal peptide" evidence="4">
    <location>
        <begin position="1"/>
        <end position="19"/>
    </location>
</feature>
<protein>
    <submittedName>
        <fullName evidence="5">Uncharacterized protein</fullName>
    </submittedName>
</protein>
<dbReference type="InterPro" id="IPR003690">
    <property type="entry name" value="MTERF"/>
</dbReference>
<evidence type="ECO:0000256" key="2">
    <source>
        <dbReference type="ARBA" id="ARBA00022472"/>
    </source>
</evidence>
<dbReference type="Gene3D" id="1.25.70.10">
    <property type="entry name" value="Transcription termination factor 3, mitochondrial"/>
    <property type="match status" value="1"/>
</dbReference>
<keyword evidence="3" id="KW-0809">Transit peptide</keyword>
<evidence type="ECO:0000256" key="3">
    <source>
        <dbReference type="ARBA" id="ARBA00022946"/>
    </source>
</evidence>
<keyword evidence="4" id="KW-0732">Signal</keyword>
<reference evidence="5" key="1">
    <citation type="submission" date="2014-09" db="EMBL/GenBank/DDBJ databases">
        <authorList>
            <person name="Magalhaes I.L.F."/>
            <person name="Oliveira U."/>
            <person name="Santos F.R."/>
            <person name="Vidigal T.H.D.A."/>
            <person name="Brescovit A.D."/>
            <person name="Santos A.J."/>
        </authorList>
    </citation>
    <scope>NUCLEOTIDE SEQUENCE</scope>
    <source>
        <tissue evidence="5">Shoot tissue taken approximately 20 cm above the soil surface</tissue>
    </source>
</reference>
<evidence type="ECO:0000256" key="1">
    <source>
        <dbReference type="ARBA" id="ARBA00007692"/>
    </source>
</evidence>
<dbReference type="GO" id="GO:0003676">
    <property type="term" value="F:nucleic acid binding"/>
    <property type="evidence" value="ECO:0007669"/>
    <property type="project" value="InterPro"/>
</dbReference>
<dbReference type="PANTHER" id="PTHR13068">
    <property type="entry name" value="CGI-12 PROTEIN-RELATED"/>
    <property type="match status" value="1"/>
</dbReference>
<evidence type="ECO:0000313" key="5">
    <source>
        <dbReference type="EMBL" id="JAD72851.1"/>
    </source>
</evidence>
<reference evidence="5" key="2">
    <citation type="journal article" date="2015" name="Data Brief">
        <title>Shoot transcriptome of the giant reed, Arundo donax.</title>
        <authorList>
            <person name="Barrero R.A."/>
            <person name="Guerrero F.D."/>
            <person name="Moolhuijzen P."/>
            <person name="Goolsby J.A."/>
            <person name="Tidwell J."/>
            <person name="Bellgard S.E."/>
            <person name="Bellgard M.I."/>
        </authorList>
    </citation>
    <scope>NUCLEOTIDE SEQUENCE</scope>
    <source>
        <tissue evidence="5">Shoot tissue taken approximately 20 cm above the soil surface</tissue>
    </source>
</reference>
<comment type="similarity">
    <text evidence="1">Belongs to the mTERF family.</text>
</comment>
<dbReference type="AlphaFoldDB" id="A0A0A9CB81"/>
<dbReference type="SMART" id="SM00733">
    <property type="entry name" value="Mterf"/>
    <property type="match status" value="3"/>
</dbReference>
<dbReference type="GO" id="GO:0006353">
    <property type="term" value="P:DNA-templated transcription termination"/>
    <property type="evidence" value="ECO:0007669"/>
    <property type="project" value="UniProtKB-KW"/>
</dbReference>
<keyword evidence="2" id="KW-0804">Transcription</keyword>
<accession>A0A0A9CB81</accession>
<evidence type="ECO:0000256" key="4">
    <source>
        <dbReference type="SAM" id="SignalP"/>
    </source>
</evidence>
<dbReference type="PANTHER" id="PTHR13068:SF202">
    <property type="entry name" value="OS05G0413000 PROTEIN"/>
    <property type="match status" value="1"/>
</dbReference>
<dbReference type="InterPro" id="IPR038538">
    <property type="entry name" value="MTERF_sf"/>
</dbReference>